<dbReference type="InterPro" id="IPR037523">
    <property type="entry name" value="VOC_core"/>
</dbReference>
<protein>
    <recommendedName>
        <fullName evidence="1">VOC domain-containing protein</fullName>
    </recommendedName>
</protein>
<feature type="domain" description="VOC" evidence="1">
    <location>
        <begin position="16"/>
        <end position="127"/>
    </location>
</feature>
<dbReference type="STRING" id="570519.SAMN04488116_2592"/>
<dbReference type="PANTHER" id="PTHR33993:SF14">
    <property type="entry name" value="GB|AAF24581.1"/>
    <property type="match status" value="1"/>
</dbReference>
<dbReference type="Proteomes" id="UP000184532">
    <property type="component" value="Unassembled WGS sequence"/>
</dbReference>
<dbReference type="SUPFAM" id="SSF54593">
    <property type="entry name" value="Glyoxalase/Bleomycin resistance protein/Dihydroxybiphenyl dioxygenase"/>
    <property type="match status" value="1"/>
</dbReference>
<evidence type="ECO:0000313" key="3">
    <source>
        <dbReference type="Proteomes" id="UP000184532"/>
    </source>
</evidence>
<name>A0A1M5N0B3_9FLAO</name>
<evidence type="ECO:0000259" key="1">
    <source>
        <dbReference type="PROSITE" id="PS51819"/>
    </source>
</evidence>
<organism evidence="2 3">
    <name type="scientific">Flagellimonas flava</name>
    <dbReference type="NCBI Taxonomy" id="570519"/>
    <lineage>
        <taxon>Bacteria</taxon>
        <taxon>Pseudomonadati</taxon>
        <taxon>Bacteroidota</taxon>
        <taxon>Flavobacteriia</taxon>
        <taxon>Flavobacteriales</taxon>
        <taxon>Flavobacteriaceae</taxon>
        <taxon>Flagellimonas</taxon>
    </lineage>
</organism>
<evidence type="ECO:0000313" key="2">
    <source>
        <dbReference type="EMBL" id="SHG83016.1"/>
    </source>
</evidence>
<dbReference type="InterPro" id="IPR052164">
    <property type="entry name" value="Anthracycline_SecMetBiosynth"/>
</dbReference>
<dbReference type="PROSITE" id="PS51819">
    <property type="entry name" value="VOC"/>
    <property type="match status" value="1"/>
</dbReference>
<proteinExistence type="predicted"/>
<keyword evidence="3" id="KW-1185">Reference proteome</keyword>
<reference evidence="3" key="1">
    <citation type="submission" date="2016-11" db="EMBL/GenBank/DDBJ databases">
        <authorList>
            <person name="Varghese N."/>
            <person name="Submissions S."/>
        </authorList>
    </citation>
    <scope>NUCLEOTIDE SEQUENCE [LARGE SCALE GENOMIC DNA]</scope>
    <source>
        <strain evidence="3">DSM 22638</strain>
    </source>
</reference>
<dbReference type="Pfam" id="PF00903">
    <property type="entry name" value="Glyoxalase"/>
    <property type="match status" value="1"/>
</dbReference>
<dbReference type="AlphaFoldDB" id="A0A1M5N0B3"/>
<dbReference type="InterPro" id="IPR004360">
    <property type="entry name" value="Glyas_Fos-R_dOase_dom"/>
</dbReference>
<sequence length="249" mass="28927">MDAQTIANFKRMKPNNFIFADLSTYTPKETMAFYQTVFGWTYYESDGYYSAYKGDKEVCGLYETPEKFKQMRMPHFWMSYIQVNSVSQTVEKARELGGIIEMVDESALGKVALIRDPQGSGFIVYEGDQLTHTRTLNEPGTLIWNELHVSNAAKVIPFYEGIFDWRFEEQDYGTYHIWNSQDEHIADLMEMSNKDKGKYEYWVCSFGVENLAKTRDKIQSLGGTLVSEEDFRILMTDNSQQAFFYIQGI</sequence>
<dbReference type="EMBL" id="FQWL01000004">
    <property type="protein sequence ID" value="SHG83016.1"/>
    <property type="molecule type" value="Genomic_DNA"/>
</dbReference>
<dbReference type="PANTHER" id="PTHR33993">
    <property type="entry name" value="GLYOXALASE-RELATED"/>
    <property type="match status" value="1"/>
</dbReference>
<dbReference type="Gene3D" id="3.10.180.10">
    <property type="entry name" value="2,3-Dihydroxybiphenyl 1,2-Dioxygenase, domain 1"/>
    <property type="match status" value="2"/>
</dbReference>
<gene>
    <name evidence="2" type="ORF">SAMN04488116_2592</name>
</gene>
<accession>A0A1M5N0B3</accession>
<dbReference type="CDD" id="cd07247">
    <property type="entry name" value="SgaA_N_like"/>
    <property type="match status" value="1"/>
</dbReference>
<dbReference type="InterPro" id="IPR029068">
    <property type="entry name" value="Glyas_Bleomycin-R_OHBP_Dase"/>
</dbReference>